<dbReference type="PROSITE" id="PS50053">
    <property type="entry name" value="UBIQUITIN_2"/>
    <property type="match status" value="1"/>
</dbReference>
<dbReference type="InterPro" id="IPR039869">
    <property type="entry name" value="UBTD1/2"/>
</dbReference>
<dbReference type="InterPro" id="IPR029071">
    <property type="entry name" value="Ubiquitin-like_domsf"/>
</dbReference>
<dbReference type="PANTHER" id="PTHR13609">
    <property type="entry name" value="UBIQUITIN DOMAIN CONTAINING 1 PROTEIN-RELATED"/>
    <property type="match status" value="1"/>
</dbReference>
<dbReference type="InterPro" id="IPR032752">
    <property type="entry name" value="DC-UbP/UBTD2_N"/>
</dbReference>
<dbReference type="Gene3D" id="1.20.225.20">
    <property type="entry name" value="Ub domain-containing protein, DC-UbP/UBTD2, N-terminal domain"/>
    <property type="match status" value="1"/>
</dbReference>
<feature type="region of interest" description="Disordered" evidence="1">
    <location>
        <begin position="1"/>
        <end position="69"/>
    </location>
</feature>
<feature type="region of interest" description="Disordered" evidence="1">
    <location>
        <begin position="82"/>
        <end position="106"/>
    </location>
</feature>
<evidence type="ECO:0000259" key="2">
    <source>
        <dbReference type="PROSITE" id="PS50053"/>
    </source>
</evidence>
<reference evidence="4" key="1">
    <citation type="journal article" date="2020" name="Stud. Mycol.">
        <title>101 Dothideomycetes genomes: A test case for predicting lifestyles and emergence of pathogens.</title>
        <authorList>
            <person name="Haridas S."/>
            <person name="Albert R."/>
            <person name="Binder M."/>
            <person name="Bloem J."/>
            <person name="LaButti K."/>
            <person name="Salamov A."/>
            <person name="Andreopoulos B."/>
            <person name="Baker S."/>
            <person name="Barry K."/>
            <person name="Bills G."/>
            <person name="Bluhm B."/>
            <person name="Cannon C."/>
            <person name="Castanera R."/>
            <person name="Culley D."/>
            <person name="Daum C."/>
            <person name="Ezra D."/>
            <person name="Gonzalez J."/>
            <person name="Henrissat B."/>
            <person name="Kuo A."/>
            <person name="Liang C."/>
            <person name="Lipzen A."/>
            <person name="Lutzoni F."/>
            <person name="Magnuson J."/>
            <person name="Mondo S."/>
            <person name="Nolan M."/>
            <person name="Ohm R."/>
            <person name="Pangilinan J."/>
            <person name="Park H.-J."/>
            <person name="Ramirez L."/>
            <person name="Alfaro M."/>
            <person name="Sun H."/>
            <person name="Tritt A."/>
            <person name="Yoshinaga Y."/>
            <person name="Zwiers L.-H."/>
            <person name="Turgeon B."/>
            <person name="Goodwin S."/>
            <person name="Spatafora J."/>
            <person name="Crous P."/>
            <person name="Grigoriev I."/>
        </authorList>
    </citation>
    <scope>NUCLEOTIDE SEQUENCE [LARGE SCALE GENOMIC DNA]</scope>
    <source>
        <strain evidence="4">CBS 304.66</strain>
    </source>
</reference>
<evidence type="ECO:0000313" key="3">
    <source>
        <dbReference type="EMBL" id="KAF2264546.1"/>
    </source>
</evidence>
<dbReference type="SUPFAM" id="SSF54236">
    <property type="entry name" value="Ubiquitin-like"/>
    <property type="match status" value="1"/>
</dbReference>
<feature type="region of interest" description="Disordered" evidence="1">
    <location>
        <begin position="193"/>
        <end position="218"/>
    </location>
</feature>
<proteinExistence type="predicted"/>
<keyword evidence="4" id="KW-1185">Reference proteome</keyword>
<dbReference type="InterPro" id="IPR038169">
    <property type="entry name" value="DC-UbP/UBTD2_N_sf"/>
</dbReference>
<evidence type="ECO:0000313" key="4">
    <source>
        <dbReference type="Proteomes" id="UP000800093"/>
    </source>
</evidence>
<protein>
    <recommendedName>
        <fullName evidence="2">Ubiquitin-like domain-containing protein</fullName>
    </recommendedName>
</protein>
<evidence type="ECO:0000256" key="1">
    <source>
        <dbReference type="SAM" id="MobiDB-lite"/>
    </source>
</evidence>
<dbReference type="OrthoDB" id="1640476at2759"/>
<gene>
    <name evidence="3" type="ORF">CC78DRAFT_533135</name>
</gene>
<feature type="compositionally biased region" description="Low complexity" evidence="1">
    <location>
        <begin position="206"/>
        <end position="218"/>
    </location>
</feature>
<sequence length="320" mass="35963">MGCCISRPSPTNHQNNPYPAAPAAQQQPADSSRNITAASPPAPGSLHTPHGSHTSQNHPSVAPNKPLRPIPRHLRAKLPVSQFGSTSAGPSRHHHIQPLSNPTSAKWTRSRLEKERRDWWDTRVDNNPDTWEIIRAVCDLVQNGDLSEAQAMLDAAGCTTPSGEIWKGIFDERGGYYRLEDWVVLEPSGLEEEDEIQLEHQEGEHQTTQGEQQALEEPNPELAAARFGKAAERSPDRVMHERIRVRCRVSNTGKDIVIQIDQSDKVERLKFLLKQTEELNGKDFYLVFLGKPLRDDLTLHENSARWSDKLCVNVMVLNRP</sequence>
<organism evidence="3 4">
    <name type="scientific">Lojkania enalia</name>
    <dbReference type="NCBI Taxonomy" id="147567"/>
    <lineage>
        <taxon>Eukaryota</taxon>
        <taxon>Fungi</taxon>
        <taxon>Dikarya</taxon>
        <taxon>Ascomycota</taxon>
        <taxon>Pezizomycotina</taxon>
        <taxon>Dothideomycetes</taxon>
        <taxon>Pleosporomycetidae</taxon>
        <taxon>Pleosporales</taxon>
        <taxon>Pleosporales incertae sedis</taxon>
        <taxon>Lojkania</taxon>
    </lineage>
</organism>
<dbReference type="AlphaFoldDB" id="A0A9P4KA56"/>
<accession>A0A9P4KA56</accession>
<dbReference type="InterPro" id="IPR000626">
    <property type="entry name" value="Ubiquitin-like_dom"/>
</dbReference>
<feature type="domain" description="Ubiquitin-like" evidence="2">
    <location>
        <begin position="243"/>
        <end position="301"/>
    </location>
</feature>
<comment type="caution">
    <text evidence="3">The sequence shown here is derived from an EMBL/GenBank/DDBJ whole genome shotgun (WGS) entry which is preliminary data.</text>
</comment>
<name>A0A9P4KA56_9PLEO</name>
<feature type="compositionally biased region" description="Polar residues" evidence="1">
    <location>
        <begin position="8"/>
        <end position="17"/>
    </location>
</feature>
<dbReference type="EMBL" id="ML986615">
    <property type="protein sequence ID" value="KAF2264546.1"/>
    <property type="molecule type" value="Genomic_DNA"/>
</dbReference>
<dbReference type="Pfam" id="PF16455">
    <property type="entry name" value="UBD"/>
    <property type="match status" value="1"/>
</dbReference>
<dbReference type="Gene3D" id="3.10.20.90">
    <property type="entry name" value="Phosphatidylinositol 3-kinase Catalytic Subunit, Chain A, domain 1"/>
    <property type="match status" value="1"/>
</dbReference>
<dbReference type="Pfam" id="PF00240">
    <property type="entry name" value="ubiquitin"/>
    <property type="match status" value="1"/>
</dbReference>
<dbReference type="Proteomes" id="UP000800093">
    <property type="component" value="Unassembled WGS sequence"/>
</dbReference>